<comment type="caution">
    <text evidence="2">The sequence shown here is derived from an EMBL/GenBank/DDBJ whole genome shotgun (WGS) entry which is preliminary data.</text>
</comment>
<dbReference type="AlphaFoldDB" id="A0A9P9WLC9"/>
<evidence type="ECO:0000313" key="3">
    <source>
        <dbReference type="Proteomes" id="UP000829685"/>
    </source>
</evidence>
<accession>A0A9P9WLC9</accession>
<gene>
    <name evidence="2" type="ORF">JX265_006961</name>
</gene>
<evidence type="ECO:0000313" key="2">
    <source>
        <dbReference type="EMBL" id="KAI1868982.1"/>
    </source>
</evidence>
<feature type="compositionally biased region" description="Low complexity" evidence="1">
    <location>
        <begin position="168"/>
        <end position="189"/>
    </location>
</feature>
<sequence length="254" mass="28089">MPIEIAAAFSVTASALKLTWEFVRIAVEIEGAPENARVFVRLVRQVKQDLEHALECRAEVLSSHSNGSINDLPPHYGIWIRNTLQAVMDELEDFTLYLDKRAEGRDLPDRVRYLLFKFPELTHRERGLRIAHARLLQAIGLMHLLTISGGHGQSGKSSAAGALPVGSPSPKSSLHSPSSPDASLSSQLPLRRRASRRPPGLQPPTPISFTEEPESSANPLPEMPAKFSKREDEDGVNGNQVLEYIYELDSHYGV</sequence>
<evidence type="ECO:0008006" key="4">
    <source>
        <dbReference type="Google" id="ProtNLM"/>
    </source>
</evidence>
<evidence type="ECO:0000256" key="1">
    <source>
        <dbReference type="SAM" id="MobiDB-lite"/>
    </source>
</evidence>
<protein>
    <recommendedName>
        <fullName evidence="4">Fungal N-terminal domain-containing protein</fullName>
    </recommendedName>
</protein>
<keyword evidence="3" id="KW-1185">Reference proteome</keyword>
<reference evidence="2" key="1">
    <citation type="submission" date="2021-03" db="EMBL/GenBank/DDBJ databases">
        <title>Revisited historic fungal species revealed as producer of novel bioactive compounds through whole genome sequencing and comparative genomics.</title>
        <authorList>
            <person name="Vignolle G.A."/>
            <person name="Hochenegger N."/>
            <person name="Mach R.L."/>
            <person name="Mach-Aigner A.R."/>
            <person name="Javad Rahimi M."/>
            <person name="Salim K.A."/>
            <person name="Chan C.M."/>
            <person name="Lim L.B.L."/>
            <person name="Cai F."/>
            <person name="Druzhinina I.S."/>
            <person name="U'Ren J.M."/>
            <person name="Derntl C."/>
        </authorList>
    </citation>
    <scope>NUCLEOTIDE SEQUENCE</scope>
    <source>
        <strain evidence="2">TUCIM 5799</strain>
    </source>
</reference>
<name>A0A9P9WLC9_9PEZI</name>
<proteinExistence type="predicted"/>
<feature type="region of interest" description="Disordered" evidence="1">
    <location>
        <begin position="151"/>
        <end position="237"/>
    </location>
</feature>
<organism evidence="2 3">
    <name type="scientific">Neoarthrinium moseri</name>
    <dbReference type="NCBI Taxonomy" id="1658444"/>
    <lineage>
        <taxon>Eukaryota</taxon>
        <taxon>Fungi</taxon>
        <taxon>Dikarya</taxon>
        <taxon>Ascomycota</taxon>
        <taxon>Pezizomycotina</taxon>
        <taxon>Sordariomycetes</taxon>
        <taxon>Xylariomycetidae</taxon>
        <taxon>Amphisphaeriales</taxon>
        <taxon>Apiosporaceae</taxon>
        <taxon>Neoarthrinium</taxon>
    </lineage>
</organism>
<dbReference type="Proteomes" id="UP000829685">
    <property type="component" value="Unassembled WGS sequence"/>
</dbReference>
<dbReference type="EMBL" id="JAFIMR010000016">
    <property type="protein sequence ID" value="KAI1868982.1"/>
    <property type="molecule type" value="Genomic_DNA"/>
</dbReference>